<sequence length="280" mass="30283">MSAVRDKAREIIDGALPSSTTVITSNGSTAAKYAEMTGLTHKRLTDNWAGGGIMTGCNGFTGWYGTKLGSKTYLGGFDLEGIVKKAGKPQAWVLSTAGNRPQYGDILRHASFHVDVALDFEGERLWRAAGGQGGKKAGCDMIKRVKGATDYDPKKIVGWIDIDLYFGEAGAQQGIAVPDWMLGWWQITEGQSIYYYYFFRSGIVQFTSNDALIGKCPYLGDDVSGRFSIDIGRNIVIAWNDSSYAREGFAPADDATPPALKGRFLDGAARAPLQAKKIAP</sequence>
<proteinExistence type="predicted"/>
<comment type="caution">
    <text evidence="1">The sequence shown here is derived from an EMBL/GenBank/DDBJ whole genome shotgun (WGS) entry which is preliminary data.</text>
</comment>
<dbReference type="EMBL" id="LGSZ01000009">
    <property type="protein sequence ID" value="KPH82963.1"/>
    <property type="molecule type" value="Genomic_DNA"/>
</dbReference>
<evidence type="ECO:0000313" key="2">
    <source>
        <dbReference type="Proteomes" id="UP000037822"/>
    </source>
</evidence>
<accession>A0A0N1F876</accession>
<dbReference type="Proteomes" id="UP000037822">
    <property type="component" value="Unassembled WGS sequence"/>
</dbReference>
<organism evidence="1 2">
    <name type="scientific">Bosea vaviloviae</name>
    <dbReference type="NCBI Taxonomy" id="1526658"/>
    <lineage>
        <taxon>Bacteria</taxon>
        <taxon>Pseudomonadati</taxon>
        <taxon>Pseudomonadota</taxon>
        <taxon>Alphaproteobacteria</taxon>
        <taxon>Hyphomicrobiales</taxon>
        <taxon>Boseaceae</taxon>
        <taxon>Bosea</taxon>
    </lineage>
</organism>
<protein>
    <submittedName>
        <fullName evidence="1">Uncharacterized protein</fullName>
    </submittedName>
</protein>
<dbReference type="RefSeq" id="WP_054207172.1">
    <property type="nucleotide sequence ID" value="NZ_LGSZ01000009.1"/>
</dbReference>
<dbReference type="PATRIC" id="fig|1526658.3.peg.5109"/>
<dbReference type="OrthoDB" id="8156500at2"/>
<name>A0A0N1F876_9HYPH</name>
<dbReference type="AlphaFoldDB" id="A0A0N1F876"/>
<evidence type="ECO:0000313" key="1">
    <source>
        <dbReference type="EMBL" id="KPH82963.1"/>
    </source>
</evidence>
<gene>
    <name evidence="1" type="ORF">AE618_00920</name>
</gene>
<keyword evidence="2" id="KW-1185">Reference proteome</keyword>
<reference evidence="1 2" key="1">
    <citation type="submission" date="2015-07" db="EMBL/GenBank/DDBJ databases">
        <title>Whole genome sequencing of Bosea vaviloviae isolated from cave pool.</title>
        <authorList>
            <person name="Tan N.E.H."/>
            <person name="Lee Y.P."/>
            <person name="Gan H.M."/>
            <person name="Barton H."/>
            <person name="Savka M.A."/>
        </authorList>
    </citation>
    <scope>NUCLEOTIDE SEQUENCE [LARGE SCALE GENOMIC DNA]</scope>
    <source>
        <strain evidence="1 2">SD260</strain>
    </source>
</reference>